<dbReference type="Pfam" id="PF11751">
    <property type="entry name" value="PorP_SprF"/>
    <property type="match status" value="1"/>
</dbReference>
<dbReference type="RefSeq" id="WP_091170037.1">
    <property type="nucleotide sequence ID" value="NZ_CBCSFM010000005.1"/>
</dbReference>
<gene>
    <name evidence="2" type="ORF">SAMN04487942_1961</name>
</gene>
<proteinExistence type="predicted"/>
<dbReference type="AlphaFoldDB" id="A0A1H8MFH8"/>
<organism evidence="2 3">
    <name type="scientific">Flavobacterium sinopsychrotolerans</name>
    <dbReference type="NCBI Taxonomy" id="604089"/>
    <lineage>
        <taxon>Bacteria</taxon>
        <taxon>Pseudomonadati</taxon>
        <taxon>Bacteroidota</taxon>
        <taxon>Flavobacteriia</taxon>
        <taxon>Flavobacteriales</taxon>
        <taxon>Flavobacteriaceae</taxon>
        <taxon>Flavobacterium</taxon>
    </lineage>
</organism>
<dbReference type="OrthoDB" id="1114455at2"/>
<keyword evidence="3" id="KW-1185">Reference proteome</keyword>
<feature type="chain" id="PRO_5011703417" evidence="1">
    <location>
        <begin position="20"/>
        <end position="311"/>
    </location>
</feature>
<dbReference type="STRING" id="604089.SAMN04487942_1961"/>
<sequence length="311" mass="34501">MKKTLLFLSFFLIIIKASAQQDPQYTQYMYNMSVLNPAYATGVESTLNLGALYRTQWVGAVGAPKTLTLFAHMPVNKKVEVGFSLISDDIGDGAKKENNFFADFAYLLEFNNNHKLSLGLKAGFTSLTTNFNGFVFESGNAATDLAFSENINDVMPNIGIGAFYFTEEYYVGLSAPNLLATKHIEERSGINSFGSENIHVFLTGGYVFDISHSFKFKPSFMSKYVKGAPISLDLSANVLYNDQFEFGAAYRFGDSVSGMMNVKATPNIRVGYAYDYNTSNLGQFNSGTHEIFVLFNLDLSSKGYDKSPRFF</sequence>
<dbReference type="Proteomes" id="UP000198657">
    <property type="component" value="Unassembled WGS sequence"/>
</dbReference>
<reference evidence="3" key="1">
    <citation type="submission" date="2016-10" db="EMBL/GenBank/DDBJ databases">
        <authorList>
            <person name="Varghese N."/>
            <person name="Submissions S."/>
        </authorList>
    </citation>
    <scope>NUCLEOTIDE SEQUENCE [LARGE SCALE GENOMIC DNA]</scope>
    <source>
        <strain evidence="3">CGMCC 1.8704</strain>
    </source>
</reference>
<dbReference type="EMBL" id="FODN01000003">
    <property type="protein sequence ID" value="SEO15968.1"/>
    <property type="molecule type" value="Genomic_DNA"/>
</dbReference>
<protein>
    <submittedName>
        <fullName evidence="2">Type IX secretion system membrane protein, PorP/SprF family</fullName>
    </submittedName>
</protein>
<evidence type="ECO:0000256" key="1">
    <source>
        <dbReference type="SAM" id="SignalP"/>
    </source>
</evidence>
<accession>A0A1H8MFH8</accession>
<feature type="signal peptide" evidence="1">
    <location>
        <begin position="1"/>
        <end position="19"/>
    </location>
</feature>
<dbReference type="InterPro" id="IPR019861">
    <property type="entry name" value="PorP/SprF_Bacteroidetes"/>
</dbReference>
<keyword evidence="1" id="KW-0732">Signal</keyword>
<evidence type="ECO:0000313" key="2">
    <source>
        <dbReference type="EMBL" id="SEO15968.1"/>
    </source>
</evidence>
<evidence type="ECO:0000313" key="3">
    <source>
        <dbReference type="Proteomes" id="UP000198657"/>
    </source>
</evidence>
<name>A0A1H8MFH8_9FLAO</name>
<dbReference type="NCBIfam" id="TIGR03519">
    <property type="entry name" value="T9SS_PorP_fam"/>
    <property type="match status" value="1"/>
</dbReference>